<gene>
    <name evidence="1" type="ORF">BDN72DRAFT_928212</name>
</gene>
<proteinExistence type="predicted"/>
<evidence type="ECO:0000313" key="1">
    <source>
        <dbReference type="EMBL" id="TFK63520.1"/>
    </source>
</evidence>
<keyword evidence="2" id="KW-1185">Reference proteome</keyword>
<reference evidence="1 2" key="1">
    <citation type="journal article" date="2019" name="Nat. Ecol. Evol.">
        <title>Megaphylogeny resolves global patterns of mushroom evolution.</title>
        <authorList>
            <person name="Varga T."/>
            <person name="Krizsan K."/>
            <person name="Foldi C."/>
            <person name="Dima B."/>
            <person name="Sanchez-Garcia M."/>
            <person name="Sanchez-Ramirez S."/>
            <person name="Szollosi G.J."/>
            <person name="Szarkandi J.G."/>
            <person name="Papp V."/>
            <person name="Albert L."/>
            <person name="Andreopoulos W."/>
            <person name="Angelini C."/>
            <person name="Antonin V."/>
            <person name="Barry K.W."/>
            <person name="Bougher N.L."/>
            <person name="Buchanan P."/>
            <person name="Buyck B."/>
            <person name="Bense V."/>
            <person name="Catcheside P."/>
            <person name="Chovatia M."/>
            <person name="Cooper J."/>
            <person name="Damon W."/>
            <person name="Desjardin D."/>
            <person name="Finy P."/>
            <person name="Geml J."/>
            <person name="Haridas S."/>
            <person name="Hughes K."/>
            <person name="Justo A."/>
            <person name="Karasinski D."/>
            <person name="Kautmanova I."/>
            <person name="Kiss B."/>
            <person name="Kocsube S."/>
            <person name="Kotiranta H."/>
            <person name="LaButti K.M."/>
            <person name="Lechner B.E."/>
            <person name="Liimatainen K."/>
            <person name="Lipzen A."/>
            <person name="Lukacs Z."/>
            <person name="Mihaltcheva S."/>
            <person name="Morgado L.N."/>
            <person name="Niskanen T."/>
            <person name="Noordeloos M.E."/>
            <person name="Ohm R.A."/>
            <person name="Ortiz-Santana B."/>
            <person name="Ovrebo C."/>
            <person name="Racz N."/>
            <person name="Riley R."/>
            <person name="Savchenko A."/>
            <person name="Shiryaev A."/>
            <person name="Soop K."/>
            <person name="Spirin V."/>
            <person name="Szebenyi C."/>
            <person name="Tomsovsky M."/>
            <person name="Tulloss R.E."/>
            <person name="Uehling J."/>
            <person name="Grigoriev I.V."/>
            <person name="Vagvolgyi C."/>
            <person name="Papp T."/>
            <person name="Martin F.M."/>
            <person name="Miettinen O."/>
            <person name="Hibbett D.S."/>
            <person name="Nagy L.G."/>
        </authorList>
    </citation>
    <scope>NUCLEOTIDE SEQUENCE [LARGE SCALE GENOMIC DNA]</scope>
    <source>
        <strain evidence="1 2">NL-1719</strain>
    </source>
</reference>
<evidence type="ECO:0000313" key="2">
    <source>
        <dbReference type="Proteomes" id="UP000308600"/>
    </source>
</evidence>
<accession>A0ACD3ACQ2</accession>
<name>A0ACD3ACQ2_9AGAR</name>
<organism evidence="1 2">
    <name type="scientific">Pluteus cervinus</name>
    <dbReference type="NCBI Taxonomy" id="181527"/>
    <lineage>
        <taxon>Eukaryota</taxon>
        <taxon>Fungi</taxon>
        <taxon>Dikarya</taxon>
        <taxon>Basidiomycota</taxon>
        <taxon>Agaricomycotina</taxon>
        <taxon>Agaricomycetes</taxon>
        <taxon>Agaricomycetidae</taxon>
        <taxon>Agaricales</taxon>
        <taxon>Pluteineae</taxon>
        <taxon>Pluteaceae</taxon>
        <taxon>Pluteus</taxon>
    </lineage>
</organism>
<protein>
    <submittedName>
        <fullName evidence="1">Uncharacterized protein</fullName>
    </submittedName>
</protein>
<sequence>MPKPFLTTFLVPPGLTAVILDTFSAPSLDLVANIHLKGIVLRRASAPSLPIRVYILTEANILSSILHPTRPFAAIVGLDNGEVHMIDFQLCTCSARADLVIGCGRYPPTINGLSLVKNNELLRIQHGNEVTDVFVRFLTIPWLWRWVRLGSFTTSAVAFSVFMTCKYSLNDMAIFYFWIITLLLCIVEMIDVVGDLISSYAS</sequence>
<dbReference type="Proteomes" id="UP000308600">
    <property type="component" value="Unassembled WGS sequence"/>
</dbReference>
<dbReference type="EMBL" id="ML208518">
    <property type="protein sequence ID" value="TFK63520.1"/>
    <property type="molecule type" value="Genomic_DNA"/>
</dbReference>